<feature type="binding site" evidence="10">
    <location>
        <position position="194"/>
    </location>
    <ligand>
        <name>Zn(2+)</name>
        <dbReference type="ChEBI" id="CHEBI:29105"/>
        <label>1</label>
    </ligand>
</feature>
<feature type="binding site" evidence="10">
    <location>
        <position position="132"/>
    </location>
    <ligand>
        <name>Zn(2+)</name>
        <dbReference type="ChEBI" id="CHEBI:29105"/>
        <label>2</label>
    </ligand>
</feature>
<evidence type="ECO:0000256" key="2">
    <source>
        <dbReference type="ARBA" id="ARBA00006247"/>
    </source>
</evidence>
<evidence type="ECO:0000256" key="8">
    <source>
        <dbReference type="ARBA" id="ARBA00029656"/>
    </source>
</evidence>
<sequence>MKFLWLLLLVKDILCLYTHTSLLKGLTDNNLLAVQHLQEYIRIDSSKTENYDSVVEFWQRLADEINLPLTVNRPAGFPVCILTWIGAKPDLPSIMLNTHSDVVPAYDNLWKYPPFAAVIDDNGDLYGRGAQDTKSLAIQHFEAIKELKNNNITLQRTIHLTVLPDEENGGFRGIKAFIKSDDFKRLNVGFVLDEGLTSPDNTYLATYLDRRPWQINMTFYGQGGHGSQIADKGVIEKLDYILNYTLQYQKEQKEVMARGNNARLGRFTTMNVNIVKTGIATNVLPSLVNVVIDMRLASDVNISDIQQMIDTWQNVTGPGTTVEYLRRDEVSPATSLADNCYWNAMLEAATEMNITIKPVVLTATSDMVVVRKLGIPAIGFNPSINTILRIHNNDEYVNIETFIQGIQVVKNIVMKLSNVPG</sequence>
<comment type="cofactor">
    <cofactor evidence="10">
        <name>Zn(2+)</name>
        <dbReference type="ChEBI" id="CHEBI:29105"/>
    </cofactor>
    <text evidence="10">Binds 2 Zn(2+) ions per subunit.</text>
</comment>
<dbReference type="InterPro" id="IPR052083">
    <property type="entry name" value="Aminoacylase-1_M20A"/>
</dbReference>
<dbReference type="SUPFAM" id="SSF55031">
    <property type="entry name" value="Bacterial exopeptidase dimerisation domain"/>
    <property type="match status" value="1"/>
</dbReference>
<dbReference type="InterPro" id="IPR011650">
    <property type="entry name" value="Peptidase_M20_dimer"/>
</dbReference>
<dbReference type="PIRSF" id="PIRSF036696">
    <property type="entry name" value="ACY-1"/>
    <property type="match status" value="1"/>
</dbReference>
<feature type="domain" description="Peptidase M20 dimerisation" evidence="12">
    <location>
        <begin position="215"/>
        <end position="314"/>
    </location>
</feature>
<feature type="binding site" evidence="10">
    <location>
        <position position="132"/>
    </location>
    <ligand>
        <name>Zn(2+)</name>
        <dbReference type="ChEBI" id="CHEBI:29105"/>
        <label>1</label>
    </ligand>
</feature>
<reference evidence="13" key="1">
    <citation type="submission" date="2021-02" db="EMBL/GenBank/DDBJ databases">
        <authorList>
            <person name="Steward A R."/>
        </authorList>
    </citation>
    <scope>NUCLEOTIDE SEQUENCE</scope>
</reference>
<comment type="caution">
    <text evidence="13">The sequence shown here is derived from an EMBL/GenBank/DDBJ whole genome shotgun (WGS) entry which is preliminary data.</text>
</comment>
<evidence type="ECO:0000259" key="12">
    <source>
        <dbReference type="Pfam" id="PF07687"/>
    </source>
</evidence>
<name>A0A821UQ24_9NEOP</name>
<keyword evidence="7 10" id="KW-0862">Zinc</keyword>
<comment type="similarity">
    <text evidence="2">Belongs to the peptidase M20A family.</text>
</comment>
<evidence type="ECO:0000256" key="5">
    <source>
        <dbReference type="ARBA" id="ARBA00022723"/>
    </source>
</evidence>
<dbReference type="InterPro" id="IPR002933">
    <property type="entry name" value="Peptidase_M20"/>
</dbReference>
<evidence type="ECO:0000256" key="1">
    <source>
        <dbReference type="ARBA" id="ARBA00004496"/>
    </source>
</evidence>
<dbReference type="Proteomes" id="UP000663880">
    <property type="component" value="Unassembled WGS sequence"/>
</dbReference>
<feature type="chain" id="PRO_5032534205" description="N-acyl-aliphatic-L-amino acid amidohydrolase" evidence="11">
    <location>
        <begin position="16"/>
        <end position="421"/>
    </location>
</feature>
<feature type="binding site" evidence="10">
    <location>
        <position position="99"/>
    </location>
    <ligand>
        <name>Zn(2+)</name>
        <dbReference type="ChEBI" id="CHEBI:29105"/>
        <label>1</label>
    </ligand>
</feature>
<evidence type="ECO:0000256" key="10">
    <source>
        <dbReference type="PIRSR" id="PIRSR036696-2"/>
    </source>
</evidence>
<dbReference type="Gene3D" id="1.10.150.900">
    <property type="match status" value="1"/>
</dbReference>
<dbReference type="EC" id="3.5.1.14" evidence="3"/>
<dbReference type="InterPro" id="IPR036264">
    <property type="entry name" value="Bact_exopeptidase_dim_dom"/>
</dbReference>
<evidence type="ECO:0000256" key="6">
    <source>
        <dbReference type="ARBA" id="ARBA00022801"/>
    </source>
</evidence>
<evidence type="ECO:0000256" key="7">
    <source>
        <dbReference type="ARBA" id="ARBA00022833"/>
    </source>
</evidence>
<dbReference type="InterPro" id="IPR001261">
    <property type="entry name" value="ArgE/DapE_CS"/>
</dbReference>
<evidence type="ECO:0000256" key="11">
    <source>
        <dbReference type="SAM" id="SignalP"/>
    </source>
</evidence>
<comment type="subcellular location">
    <subcellularLocation>
        <location evidence="1">Cytoplasm</location>
    </subcellularLocation>
</comment>
<evidence type="ECO:0000313" key="14">
    <source>
        <dbReference type="Proteomes" id="UP000663880"/>
    </source>
</evidence>
<evidence type="ECO:0000256" key="4">
    <source>
        <dbReference type="ARBA" id="ARBA00022490"/>
    </source>
</evidence>
<feature type="active site" evidence="9">
    <location>
        <position position="101"/>
    </location>
</feature>
<keyword evidence="14" id="KW-1185">Reference proteome</keyword>
<dbReference type="PROSITE" id="PS00759">
    <property type="entry name" value="ARGE_DAPE_CPG2_2"/>
    <property type="match status" value="1"/>
</dbReference>
<dbReference type="Pfam" id="PF01546">
    <property type="entry name" value="Peptidase_M20"/>
    <property type="match status" value="1"/>
</dbReference>
<dbReference type="Gene3D" id="3.40.630.10">
    <property type="entry name" value="Zn peptidases"/>
    <property type="match status" value="1"/>
</dbReference>
<dbReference type="GO" id="GO:0005737">
    <property type="term" value="C:cytoplasm"/>
    <property type="evidence" value="ECO:0007669"/>
    <property type="project" value="UniProtKB-SubCell"/>
</dbReference>
<dbReference type="EMBL" id="CAJOBZ010000032">
    <property type="protein sequence ID" value="CAF4893025.1"/>
    <property type="molecule type" value="Genomic_DNA"/>
</dbReference>
<protein>
    <recommendedName>
        <fullName evidence="3">N-acyl-aliphatic-L-amino acid amidohydrolase</fullName>
        <ecNumber evidence="3">3.5.1.14</ecNumber>
    </recommendedName>
    <alternativeName>
        <fullName evidence="8">N-acyl-L-amino-acid amidohydrolase</fullName>
    </alternativeName>
</protein>
<dbReference type="GO" id="GO:0046872">
    <property type="term" value="F:metal ion binding"/>
    <property type="evidence" value="ECO:0007669"/>
    <property type="project" value="UniProtKB-KW"/>
</dbReference>
<dbReference type="PANTHER" id="PTHR45892">
    <property type="entry name" value="AMINOACYLASE-1"/>
    <property type="match status" value="1"/>
</dbReference>
<dbReference type="GO" id="GO:0006520">
    <property type="term" value="P:amino acid metabolic process"/>
    <property type="evidence" value="ECO:0007669"/>
    <property type="project" value="InterPro"/>
</dbReference>
<accession>A0A821UQ24</accession>
<dbReference type="SUPFAM" id="SSF53187">
    <property type="entry name" value="Zn-dependent exopeptidases"/>
    <property type="match status" value="1"/>
</dbReference>
<keyword evidence="4" id="KW-0963">Cytoplasm</keyword>
<keyword evidence="6" id="KW-0378">Hydrolase</keyword>
<dbReference type="Gene3D" id="3.30.70.360">
    <property type="match status" value="1"/>
</dbReference>
<evidence type="ECO:0000256" key="3">
    <source>
        <dbReference type="ARBA" id="ARBA00011913"/>
    </source>
</evidence>
<evidence type="ECO:0000256" key="9">
    <source>
        <dbReference type="PIRSR" id="PIRSR036696-1"/>
    </source>
</evidence>
<feature type="active site" description="Proton acceptor" evidence="9">
    <location>
        <position position="166"/>
    </location>
</feature>
<dbReference type="Pfam" id="PF07687">
    <property type="entry name" value="M20_dimer"/>
    <property type="match status" value="1"/>
</dbReference>
<feature type="signal peptide" evidence="11">
    <location>
        <begin position="1"/>
        <end position="15"/>
    </location>
</feature>
<dbReference type="GO" id="GO:0004046">
    <property type="term" value="F:aminoacylase activity"/>
    <property type="evidence" value="ECO:0007669"/>
    <property type="project" value="UniProtKB-EC"/>
</dbReference>
<proteinExistence type="inferred from homology"/>
<dbReference type="InterPro" id="IPR010159">
    <property type="entry name" value="N-acyl_aa_amidohydrolase"/>
</dbReference>
<feature type="binding site" evidence="10">
    <location>
        <position position="167"/>
    </location>
    <ligand>
        <name>Zn(2+)</name>
        <dbReference type="ChEBI" id="CHEBI:29105"/>
        <label>2</label>
    </ligand>
</feature>
<evidence type="ECO:0000313" key="13">
    <source>
        <dbReference type="EMBL" id="CAF4893025.1"/>
    </source>
</evidence>
<dbReference type="PANTHER" id="PTHR45892:SF1">
    <property type="entry name" value="AMINOACYLASE-1"/>
    <property type="match status" value="1"/>
</dbReference>
<dbReference type="OrthoDB" id="3064516at2759"/>
<keyword evidence="11" id="KW-0732">Signal</keyword>
<dbReference type="AlphaFoldDB" id="A0A821UQ24"/>
<dbReference type="NCBIfam" id="TIGR01880">
    <property type="entry name" value="Ac-peptdase-euk"/>
    <property type="match status" value="1"/>
</dbReference>
<gene>
    <name evidence="13" type="ORF">PMACD_LOCUS10635</name>
</gene>
<organism evidence="13 14">
    <name type="scientific">Pieris macdunnoughi</name>
    <dbReference type="NCBI Taxonomy" id="345717"/>
    <lineage>
        <taxon>Eukaryota</taxon>
        <taxon>Metazoa</taxon>
        <taxon>Ecdysozoa</taxon>
        <taxon>Arthropoda</taxon>
        <taxon>Hexapoda</taxon>
        <taxon>Insecta</taxon>
        <taxon>Pterygota</taxon>
        <taxon>Neoptera</taxon>
        <taxon>Endopterygota</taxon>
        <taxon>Lepidoptera</taxon>
        <taxon>Glossata</taxon>
        <taxon>Ditrysia</taxon>
        <taxon>Papilionoidea</taxon>
        <taxon>Pieridae</taxon>
        <taxon>Pierinae</taxon>
        <taxon>Pieris</taxon>
    </lineage>
</organism>
<keyword evidence="5 10" id="KW-0479">Metal-binding</keyword>
<feature type="binding site" evidence="10">
    <location>
        <position position="391"/>
    </location>
    <ligand>
        <name>Zn(2+)</name>
        <dbReference type="ChEBI" id="CHEBI:29105"/>
        <label>2</label>
    </ligand>
</feature>